<evidence type="ECO:0000313" key="1">
    <source>
        <dbReference type="EMBL" id="GIN96910.1"/>
    </source>
</evidence>
<dbReference type="EMBL" id="BORJ01000007">
    <property type="protein sequence ID" value="GIN96910.1"/>
    <property type="molecule type" value="Genomic_DNA"/>
</dbReference>
<comment type="caution">
    <text evidence="1">The sequence shown here is derived from an EMBL/GenBank/DDBJ whole genome shotgun (WGS) entry which is preliminary data.</text>
</comment>
<dbReference type="Proteomes" id="UP000680670">
    <property type="component" value="Unassembled WGS sequence"/>
</dbReference>
<sequence>MPYKAYRDINKTLEIRACDTTIEDTKKTFYCSTKDCKALMTLVNGGDSERAHFRRRSSSPKHSSIFCSADGNFASTEYDESQFNFDDISTKLIDPPSKPKRKVGKGTATLTGGGGKKSISTVHQIYCMCRKYDTYNNYLSNDILADERNFARYRNGIVGNKIVQCTPYHKFKDEFAYKMNYPSFPYPNGKHIRLNFSTEKLFWEYYHKFKDTNHKDLIIVLGNWTSSQSNGEYIAECTINSSGQIHFLKNENSIL</sequence>
<protein>
    <submittedName>
        <fullName evidence="1">Uncharacterized protein</fullName>
    </submittedName>
</protein>
<proteinExistence type="predicted"/>
<accession>A0ABQ4KXZ5</accession>
<evidence type="ECO:0000313" key="2">
    <source>
        <dbReference type="Proteomes" id="UP000680670"/>
    </source>
</evidence>
<keyword evidence="2" id="KW-1185">Reference proteome</keyword>
<reference evidence="1 2" key="1">
    <citation type="submission" date="2021-03" db="EMBL/GenBank/DDBJ databases">
        <title>Antimicrobial resistance genes in bacteria isolated from Japanese honey, and their potential for conferring macrolide and lincosamide resistance in the American foulbrood pathogen Paenibacillus larvae.</title>
        <authorList>
            <person name="Okamoto M."/>
            <person name="Kumagai M."/>
            <person name="Kanamori H."/>
            <person name="Takamatsu D."/>
        </authorList>
    </citation>
    <scope>NUCLEOTIDE SEQUENCE [LARGE SCALE GENOMIC DNA]</scope>
    <source>
        <strain evidence="1 2">J6TS1</strain>
    </source>
</reference>
<gene>
    <name evidence="1" type="ORF">J6TS1_27800</name>
</gene>
<name>A0ABQ4KXZ5_SIMTE</name>
<dbReference type="RefSeq" id="WP_212947891.1">
    <property type="nucleotide sequence ID" value="NZ_BORI01000004.1"/>
</dbReference>
<organism evidence="1 2">
    <name type="scientific">Siminovitchia terrae</name>
    <name type="common">Bacillus terrae</name>
    <dbReference type="NCBI Taxonomy" id="1914933"/>
    <lineage>
        <taxon>Bacteria</taxon>
        <taxon>Bacillati</taxon>
        <taxon>Bacillota</taxon>
        <taxon>Bacilli</taxon>
        <taxon>Bacillales</taxon>
        <taxon>Bacillaceae</taxon>
        <taxon>Siminovitchia</taxon>
    </lineage>
</organism>